<dbReference type="Pfam" id="PF11008">
    <property type="entry name" value="DUF2846"/>
    <property type="match status" value="1"/>
</dbReference>
<dbReference type="EMBL" id="JAGSPJ010000008">
    <property type="protein sequence ID" value="MBR7801738.1"/>
    <property type="molecule type" value="Genomic_DNA"/>
</dbReference>
<keyword evidence="5" id="KW-1185">Reference proteome</keyword>
<feature type="compositionally biased region" description="Low complexity" evidence="1">
    <location>
        <begin position="162"/>
        <end position="178"/>
    </location>
</feature>
<comment type="caution">
    <text evidence="4">The sequence shown here is derived from an EMBL/GenBank/DDBJ whole genome shotgun (WGS) entry which is preliminary data.</text>
</comment>
<feature type="region of interest" description="Disordered" evidence="1">
    <location>
        <begin position="150"/>
        <end position="207"/>
    </location>
</feature>
<feature type="domain" description="DUF2846" evidence="3">
    <location>
        <begin position="43"/>
        <end position="119"/>
    </location>
</feature>
<dbReference type="PROSITE" id="PS51257">
    <property type="entry name" value="PROKAR_LIPOPROTEIN"/>
    <property type="match status" value="1"/>
</dbReference>
<feature type="signal peptide" evidence="2">
    <location>
        <begin position="1"/>
        <end position="22"/>
    </location>
</feature>
<dbReference type="InterPro" id="IPR022548">
    <property type="entry name" value="DUF2846"/>
</dbReference>
<protein>
    <submittedName>
        <fullName evidence="4">DUF2846 domain-containing protein</fullName>
    </submittedName>
</protein>
<gene>
    <name evidence="4" type="ORF">KDM90_17120</name>
</gene>
<keyword evidence="2" id="KW-0732">Signal</keyword>
<proteinExistence type="predicted"/>
<dbReference type="Proteomes" id="UP000678545">
    <property type="component" value="Unassembled WGS sequence"/>
</dbReference>
<evidence type="ECO:0000313" key="5">
    <source>
        <dbReference type="Proteomes" id="UP000678545"/>
    </source>
</evidence>
<feature type="compositionally biased region" description="Basic and acidic residues" evidence="1">
    <location>
        <begin position="184"/>
        <end position="195"/>
    </location>
</feature>
<dbReference type="AlphaFoldDB" id="A0A941IF21"/>
<organism evidence="4 5">
    <name type="scientific">Undibacterium fentianense</name>
    <dbReference type="NCBI Taxonomy" id="2828728"/>
    <lineage>
        <taxon>Bacteria</taxon>
        <taxon>Pseudomonadati</taxon>
        <taxon>Pseudomonadota</taxon>
        <taxon>Betaproteobacteria</taxon>
        <taxon>Burkholderiales</taxon>
        <taxon>Oxalobacteraceae</taxon>
        <taxon>Undibacterium</taxon>
    </lineage>
</organism>
<evidence type="ECO:0000256" key="2">
    <source>
        <dbReference type="SAM" id="SignalP"/>
    </source>
</evidence>
<accession>A0A941IF21</accession>
<evidence type="ECO:0000313" key="4">
    <source>
        <dbReference type="EMBL" id="MBR7801738.1"/>
    </source>
</evidence>
<reference evidence="4" key="1">
    <citation type="submission" date="2021-04" db="EMBL/GenBank/DDBJ databases">
        <title>novel species isolated from subtropical streams in China.</title>
        <authorList>
            <person name="Lu H."/>
        </authorList>
    </citation>
    <scope>NUCLEOTIDE SEQUENCE</scope>
    <source>
        <strain evidence="4">FT137W</strain>
    </source>
</reference>
<evidence type="ECO:0000259" key="3">
    <source>
        <dbReference type="Pfam" id="PF11008"/>
    </source>
</evidence>
<evidence type="ECO:0000256" key="1">
    <source>
        <dbReference type="SAM" id="MobiDB-lite"/>
    </source>
</evidence>
<dbReference type="RefSeq" id="WP_212676840.1">
    <property type="nucleotide sequence ID" value="NZ_JAGSPJ010000008.1"/>
</dbReference>
<name>A0A941IF21_9BURK</name>
<feature type="chain" id="PRO_5037459849" evidence="2">
    <location>
        <begin position="23"/>
        <end position="280"/>
    </location>
</feature>
<feature type="compositionally biased region" description="Polar residues" evidence="1">
    <location>
        <begin position="150"/>
        <end position="161"/>
    </location>
</feature>
<sequence>MAGLTRLFGMALVMTSFLTGCASIKMASQAEDAKAKSFAADPNQANLYIYRNEFMGAAIKMPVEIDGKEIGKTGSKTYFAVKVAPGKHTLVSKAENDFVLDLSAEAGKNYFIWQEVKMGLLMARTKLQVVDEATGKAGVNESQLIDTSIIETKPSTAPKQNPSGSVSSVSEEPSKSPSATLVPTKEERHSTHESPTKGASTETTSTHLTDGPIKVERVPFEIGVSSVTVERIAKKNSCESKKGAGLLYKKGPLEVYRVNCEDGRELKARCELRQCEIFNP</sequence>
<feature type="compositionally biased region" description="Polar residues" evidence="1">
    <location>
        <begin position="197"/>
        <end position="207"/>
    </location>
</feature>